<dbReference type="AlphaFoldDB" id="A0A1J1HWL9"/>
<protein>
    <submittedName>
        <fullName evidence="2">CLUMA_CG005972, isoform A</fullName>
    </submittedName>
</protein>
<dbReference type="Proteomes" id="UP000183832">
    <property type="component" value="Unassembled WGS sequence"/>
</dbReference>
<evidence type="ECO:0000313" key="3">
    <source>
        <dbReference type="Proteomes" id="UP000183832"/>
    </source>
</evidence>
<feature type="chain" id="PRO_5009619039" evidence="1">
    <location>
        <begin position="19"/>
        <end position="279"/>
    </location>
</feature>
<evidence type="ECO:0000256" key="1">
    <source>
        <dbReference type="SAM" id="SignalP"/>
    </source>
</evidence>
<reference evidence="2 3" key="1">
    <citation type="submission" date="2015-04" db="EMBL/GenBank/DDBJ databases">
        <authorList>
            <person name="Syromyatnikov M.Y."/>
            <person name="Popov V.N."/>
        </authorList>
    </citation>
    <scope>NUCLEOTIDE SEQUENCE [LARGE SCALE GENOMIC DNA]</scope>
</reference>
<sequence>MKGVYIILLFCLFELSASDKDTGITCLIKYLKDHGRLEEDFPLPQKPAHAQACDAVVRLVLPTIEREFLSKLSEKESIKSDCVSAQLKKGGLLDYLIKEEVIESSTDLSNQEVMKKLAETRETIKGILDNAAVFCNSDATYAGLFDKYLGLKNESLSALQSHYCMAKYVIDEEIIDVGNVNINPSNIDTAAANCDTVISNAKAEVEAQLRDKYKEQNLSQSKINCIMRSFRRNKMFENSIALGALENLEISLETKRENKERVENKMESFVTGVFGCFMG</sequence>
<organism evidence="2 3">
    <name type="scientific">Clunio marinus</name>
    <dbReference type="NCBI Taxonomy" id="568069"/>
    <lineage>
        <taxon>Eukaryota</taxon>
        <taxon>Metazoa</taxon>
        <taxon>Ecdysozoa</taxon>
        <taxon>Arthropoda</taxon>
        <taxon>Hexapoda</taxon>
        <taxon>Insecta</taxon>
        <taxon>Pterygota</taxon>
        <taxon>Neoptera</taxon>
        <taxon>Endopterygota</taxon>
        <taxon>Diptera</taxon>
        <taxon>Nematocera</taxon>
        <taxon>Chironomoidea</taxon>
        <taxon>Chironomidae</taxon>
        <taxon>Clunio</taxon>
    </lineage>
</organism>
<evidence type="ECO:0000313" key="2">
    <source>
        <dbReference type="EMBL" id="CRK92413.1"/>
    </source>
</evidence>
<name>A0A1J1HWL9_9DIPT</name>
<proteinExistence type="predicted"/>
<dbReference type="EMBL" id="CVRI01000027">
    <property type="protein sequence ID" value="CRK92413.1"/>
    <property type="molecule type" value="Genomic_DNA"/>
</dbReference>
<accession>A0A1J1HWL9</accession>
<dbReference type="OrthoDB" id="7788152at2759"/>
<feature type="signal peptide" evidence="1">
    <location>
        <begin position="1"/>
        <end position="18"/>
    </location>
</feature>
<gene>
    <name evidence="2" type="ORF">CLUMA_CG005972</name>
</gene>
<keyword evidence="3" id="KW-1185">Reference proteome</keyword>
<keyword evidence="1" id="KW-0732">Signal</keyword>